<dbReference type="PROSITE" id="PS51352">
    <property type="entry name" value="THIOREDOXIN_2"/>
    <property type="match status" value="1"/>
</dbReference>
<gene>
    <name evidence="2" type="ORF">AUR66_02115</name>
</gene>
<dbReference type="Gene3D" id="3.40.30.10">
    <property type="entry name" value="Glutaredoxin"/>
    <property type="match status" value="1"/>
</dbReference>
<dbReference type="AlphaFoldDB" id="A0A0W1S736"/>
<evidence type="ECO:0000313" key="3">
    <source>
        <dbReference type="Proteomes" id="UP000053157"/>
    </source>
</evidence>
<dbReference type="OrthoDB" id="304286at2157"/>
<dbReference type="RefSeq" id="WP_058572910.1">
    <property type="nucleotide sequence ID" value="NZ_LOPV01000408.1"/>
</dbReference>
<evidence type="ECO:0000259" key="1">
    <source>
        <dbReference type="PROSITE" id="PS51352"/>
    </source>
</evidence>
<sequence>MAATPATPETALDTLVAAGAVDEAPDGTLTTSDEFEKTLAIYHDIYGAVSKEEFHDTVVELFGLDPENVEAQLDEHDVGREDVVAYLAAQSFLDVPVGQDLLVVMAGLLVEISPSSPVPAELTELDDDSYESFLDENPDAVVTVWRRNCAPCDAMKEDLDAIFDTVPEGVAIAGVDGEAVGDFCRAFDVDAAPSLLWFRDGDLKEHESGRQSPDAISDVFDRVY</sequence>
<evidence type="ECO:0000313" key="2">
    <source>
        <dbReference type="EMBL" id="KTG21035.1"/>
    </source>
</evidence>
<keyword evidence="3" id="KW-1185">Reference proteome</keyword>
<dbReference type="EMBL" id="LOPV01000408">
    <property type="protein sequence ID" value="KTG21035.1"/>
    <property type="molecule type" value="Genomic_DNA"/>
</dbReference>
<comment type="caution">
    <text evidence="2">The sequence shown here is derived from an EMBL/GenBank/DDBJ whole genome shotgun (WGS) entry which is preliminary data.</text>
</comment>
<dbReference type="SUPFAM" id="SSF52833">
    <property type="entry name" value="Thioredoxin-like"/>
    <property type="match status" value="1"/>
</dbReference>
<reference evidence="2 3" key="1">
    <citation type="submission" date="2015-12" db="EMBL/GenBank/DDBJ databases">
        <title>Haloferax profundi sp. nov. isolated from the Discovery deep brine-seawater interface in the Red Sea.</title>
        <authorList>
            <person name="Zhang G."/>
            <person name="Stingl U."/>
            <person name="Rashid M."/>
        </authorList>
    </citation>
    <scope>NUCLEOTIDE SEQUENCE [LARGE SCALE GENOMIC DNA]</scope>
    <source>
        <strain evidence="2 3">SB29</strain>
    </source>
</reference>
<dbReference type="InterPro" id="IPR036249">
    <property type="entry name" value="Thioredoxin-like_sf"/>
</dbReference>
<dbReference type="Pfam" id="PF00085">
    <property type="entry name" value="Thioredoxin"/>
    <property type="match status" value="1"/>
</dbReference>
<dbReference type="CDD" id="cd02947">
    <property type="entry name" value="TRX_family"/>
    <property type="match status" value="1"/>
</dbReference>
<name>A0A0W1S736_9EURY</name>
<protein>
    <submittedName>
        <fullName evidence="2">Thioredoxin</fullName>
    </submittedName>
</protein>
<accession>A0A0W1S736</accession>
<proteinExistence type="predicted"/>
<dbReference type="InterPro" id="IPR013766">
    <property type="entry name" value="Thioredoxin_domain"/>
</dbReference>
<dbReference type="Proteomes" id="UP000053157">
    <property type="component" value="Unassembled WGS sequence"/>
</dbReference>
<feature type="domain" description="Thioredoxin" evidence="1">
    <location>
        <begin position="112"/>
        <end position="224"/>
    </location>
</feature>
<organism evidence="2 3">
    <name type="scientific">Haloferax profundi</name>
    <dbReference type="NCBI Taxonomy" id="1544718"/>
    <lineage>
        <taxon>Archaea</taxon>
        <taxon>Methanobacteriati</taxon>
        <taxon>Methanobacteriota</taxon>
        <taxon>Stenosarchaea group</taxon>
        <taxon>Halobacteria</taxon>
        <taxon>Halobacteriales</taxon>
        <taxon>Haloferacaceae</taxon>
        <taxon>Haloferax</taxon>
    </lineage>
</organism>